<dbReference type="Proteomes" id="UP001497744">
    <property type="component" value="Unassembled WGS sequence"/>
</dbReference>
<proteinExistence type="predicted"/>
<keyword evidence="3" id="KW-1185">Reference proteome</keyword>
<accession>A0AAV4LU26</accession>
<feature type="compositionally biased region" description="Low complexity" evidence="1">
    <location>
        <begin position="174"/>
        <end position="190"/>
    </location>
</feature>
<feature type="region of interest" description="Disordered" evidence="1">
    <location>
        <begin position="421"/>
        <end position="451"/>
    </location>
</feature>
<gene>
    <name evidence="2" type="ORF">BcabD6B2_25520</name>
</gene>
<name>A0AAV4LU26_BABCB</name>
<feature type="region of interest" description="Disordered" evidence="1">
    <location>
        <begin position="174"/>
        <end position="269"/>
    </location>
</feature>
<reference evidence="2 3" key="1">
    <citation type="submission" date="2021-06" db="EMBL/GenBank/DDBJ databases">
        <title>Genome sequence of Babesia caballi.</title>
        <authorList>
            <person name="Yamagishi J."/>
            <person name="Kidaka T."/>
            <person name="Ochi A."/>
        </authorList>
    </citation>
    <scope>NUCLEOTIDE SEQUENCE [LARGE SCALE GENOMIC DNA]</scope>
    <source>
        <strain evidence="2">USDA-D6B2</strain>
    </source>
</reference>
<evidence type="ECO:0000256" key="1">
    <source>
        <dbReference type="SAM" id="MobiDB-lite"/>
    </source>
</evidence>
<organism evidence="2 3">
    <name type="scientific">Babesia caballi</name>
    <dbReference type="NCBI Taxonomy" id="5871"/>
    <lineage>
        <taxon>Eukaryota</taxon>
        <taxon>Sar</taxon>
        <taxon>Alveolata</taxon>
        <taxon>Apicomplexa</taxon>
        <taxon>Aconoidasida</taxon>
        <taxon>Piroplasmida</taxon>
        <taxon>Babesiidae</taxon>
        <taxon>Babesia</taxon>
    </lineage>
</organism>
<feature type="region of interest" description="Disordered" evidence="1">
    <location>
        <begin position="89"/>
        <end position="121"/>
    </location>
</feature>
<sequence length="455" mass="50723">MGACQSRGNQEVAVEAPQRIKSVKVCDDSLEDAVIAIPETSYGVFNRVALNWDTLGQLIPYEGEDGGAKDGKPAREAVAEFDAIRRQRTSAKPRANFTTDHDDGATSSLQRAGSAAMDRGRQSIGDFKRAVERWTNFKISSKALQHLHNMTDAWSYFDKENVPLPRELFASHGSDSISELQGSQSSSARSGPQPETPEAPAPSSRENSVAPLSSHPSLRSTKTTSISAKSASIGTEQQPSPIETHRTPEPDGDEPKADEPRGDEPPRDWLNYELVLRPYLNEDKTRHLYTCVYRPRRETSPRDRPYSIDESLMQLLGDVLDPFQLQHEDAHRQKLIESVKQLLRTSAENFSLDLSATVDYARMAQRPVRRMTRRPTRGSFNLRALSTISNAGDSYEECRIPATEECLDQVYNVVGNVPCHDGRRRELDKRQSSASGRKGRAESRFGDMSDIPLLI</sequence>
<evidence type="ECO:0000313" key="3">
    <source>
        <dbReference type="Proteomes" id="UP001497744"/>
    </source>
</evidence>
<feature type="compositionally biased region" description="Low complexity" evidence="1">
    <location>
        <begin position="220"/>
        <end position="233"/>
    </location>
</feature>
<evidence type="ECO:0000313" key="2">
    <source>
        <dbReference type="EMBL" id="GIX63117.1"/>
    </source>
</evidence>
<dbReference type="EMBL" id="BPLF01000002">
    <property type="protein sequence ID" value="GIX63117.1"/>
    <property type="molecule type" value="Genomic_DNA"/>
</dbReference>
<dbReference type="GeneID" id="94194598"/>
<feature type="compositionally biased region" description="Basic and acidic residues" evidence="1">
    <location>
        <begin position="243"/>
        <end position="267"/>
    </location>
</feature>
<feature type="compositionally biased region" description="Basic and acidic residues" evidence="1">
    <location>
        <begin position="421"/>
        <end position="431"/>
    </location>
</feature>
<dbReference type="AlphaFoldDB" id="A0AAV4LU26"/>
<dbReference type="RefSeq" id="XP_067715186.1">
    <property type="nucleotide sequence ID" value="XM_067859085.1"/>
</dbReference>
<comment type="caution">
    <text evidence="2">The sequence shown here is derived from an EMBL/GenBank/DDBJ whole genome shotgun (WGS) entry which is preliminary data.</text>
</comment>
<protein>
    <submittedName>
        <fullName evidence="2">Histidinol dehydrogenase</fullName>
    </submittedName>
</protein>
<feature type="compositionally biased region" description="Polar residues" evidence="1">
    <location>
        <begin position="204"/>
        <end position="219"/>
    </location>
</feature>